<organism evidence="1 2">
    <name type="scientific">Nepenthes gracilis</name>
    <name type="common">Slender pitcher plant</name>
    <dbReference type="NCBI Taxonomy" id="150966"/>
    <lineage>
        <taxon>Eukaryota</taxon>
        <taxon>Viridiplantae</taxon>
        <taxon>Streptophyta</taxon>
        <taxon>Embryophyta</taxon>
        <taxon>Tracheophyta</taxon>
        <taxon>Spermatophyta</taxon>
        <taxon>Magnoliopsida</taxon>
        <taxon>eudicotyledons</taxon>
        <taxon>Gunneridae</taxon>
        <taxon>Pentapetalae</taxon>
        <taxon>Caryophyllales</taxon>
        <taxon>Nepenthaceae</taxon>
        <taxon>Nepenthes</taxon>
    </lineage>
</organism>
<protein>
    <submittedName>
        <fullName evidence="1">Uncharacterized protein</fullName>
    </submittedName>
</protein>
<dbReference type="Proteomes" id="UP001279734">
    <property type="component" value="Unassembled WGS sequence"/>
</dbReference>
<sequence length="93" mass="10450">MSLLDRDGRICVSQNSPQIIILATPNAVRAVAGEGGRRMLCFREQVVLAVSIYFSTGTAATGPVRRGRWYLRKKLHGKFNLCVLIDCNWKWQA</sequence>
<accession>A0AAD3TBP6</accession>
<dbReference type="EMBL" id="BSYO01000031">
    <property type="protein sequence ID" value="GMH26605.1"/>
    <property type="molecule type" value="Genomic_DNA"/>
</dbReference>
<reference evidence="1" key="1">
    <citation type="submission" date="2023-05" db="EMBL/GenBank/DDBJ databases">
        <title>Nepenthes gracilis genome sequencing.</title>
        <authorList>
            <person name="Fukushima K."/>
        </authorList>
    </citation>
    <scope>NUCLEOTIDE SEQUENCE</scope>
    <source>
        <strain evidence="1">SING2019-196</strain>
    </source>
</reference>
<evidence type="ECO:0000313" key="1">
    <source>
        <dbReference type="EMBL" id="GMH26605.1"/>
    </source>
</evidence>
<proteinExistence type="predicted"/>
<dbReference type="AlphaFoldDB" id="A0AAD3TBP6"/>
<comment type="caution">
    <text evidence="1">The sequence shown here is derived from an EMBL/GenBank/DDBJ whole genome shotgun (WGS) entry which is preliminary data.</text>
</comment>
<name>A0AAD3TBP6_NEPGR</name>
<evidence type="ECO:0000313" key="2">
    <source>
        <dbReference type="Proteomes" id="UP001279734"/>
    </source>
</evidence>
<gene>
    <name evidence="1" type="ORF">Nepgr_028448</name>
</gene>
<keyword evidence="2" id="KW-1185">Reference proteome</keyword>